<dbReference type="InterPro" id="IPR052728">
    <property type="entry name" value="O2_lipid_transport_reg"/>
</dbReference>
<feature type="transmembrane region" description="Helical" evidence="1">
    <location>
        <begin position="152"/>
        <end position="180"/>
    </location>
</feature>
<dbReference type="OrthoDB" id="207378at2759"/>
<keyword evidence="1" id="KW-0812">Transmembrane</keyword>
<feature type="transmembrane region" description="Helical" evidence="1">
    <location>
        <begin position="79"/>
        <end position="100"/>
    </location>
</feature>
<keyword evidence="1" id="KW-0472">Membrane</keyword>
<keyword evidence="1" id="KW-1133">Transmembrane helix</keyword>
<dbReference type="AlphaFoldDB" id="A0A2T7PUX7"/>
<reference evidence="3 4" key="1">
    <citation type="submission" date="2018-04" db="EMBL/GenBank/DDBJ databases">
        <title>The genome of golden apple snail Pomacea canaliculata provides insight into stress tolerance and invasive adaptation.</title>
        <authorList>
            <person name="Liu C."/>
            <person name="Liu B."/>
            <person name="Ren Y."/>
            <person name="Zhang Y."/>
            <person name="Wang H."/>
            <person name="Li S."/>
            <person name="Jiang F."/>
            <person name="Yin L."/>
            <person name="Zhang G."/>
            <person name="Qian W."/>
            <person name="Fan W."/>
        </authorList>
    </citation>
    <scope>NUCLEOTIDE SEQUENCE [LARGE SCALE GENOMIC DNA]</scope>
    <source>
        <strain evidence="3">SZHN2017</strain>
        <tissue evidence="3">Muscle</tissue>
    </source>
</reference>
<dbReference type="PANTHER" id="PTHR11161:SF0">
    <property type="entry name" value="O-ACYLTRANSFERASE LIKE PROTEIN"/>
    <property type="match status" value="1"/>
</dbReference>
<comment type="caution">
    <text evidence="3">The sequence shown here is derived from an EMBL/GenBank/DDBJ whole genome shotgun (WGS) entry which is preliminary data.</text>
</comment>
<accession>A0A2T7PUX7</accession>
<evidence type="ECO:0000256" key="1">
    <source>
        <dbReference type="SAM" id="Phobius"/>
    </source>
</evidence>
<gene>
    <name evidence="3" type="ORF">C0Q70_04229</name>
</gene>
<feature type="transmembrane region" description="Helical" evidence="1">
    <location>
        <begin position="39"/>
        <end position="58"/>
    </location>
</feature>
<proteinExistence type="predicted"/>
<dbReference type="InterPro" id="IPR002656">
    <property type="entry name" value="Acyl_transf_3_dom"/>
</dbReference>
<feature type="transmembrane region" description="Helical" evidence="1">
    <location>
        <begin position="285"/>
        <end position="310"/>
    </location>
</feature>
<sequence length="376" mass="42900">MCLHGLRTLSICWVVVENGLTAAEALETVLGQVVINSTLAVDTFFVLSGCLTAYLSLLTVRQDEGVSAKRVGQFYLHRYLRITPTYGIFIMFCTCLLPYFSGGPDWWRKSTEYYSSCRSYWWTNILYINNFYRSHDDQCVPWSWYLSADMQLYWLAPILLLFLAAGFRIVGGLLICGVVVMHSALTAYLEQSVNGDFLRNADDFSWNVFQKTYCRCAPYVLGLGVGYILTRVKGFYTMSRATRIIGWICTLALTSTTTFIKYDENSIMLDHPFYWSEQSRAVHEALFRTGFSLAVCWIIFACATGNGGFINSILSWRGFLPLSRLSFCVYLLHPMIMLADMWTSRIPVFFTISYVVRQHPGDVRQSSCSSRDLAHV</sequence>
<organism evidence="3 4">
    <name type="scientific">Pomacea canaliculata</name>
    <name type="common">Golden apple snail</name>
    <dbReference type="NCBI Taxonomy" id="400727"/>
    <lineage>
        <taxon>Eukaryota</taxon>
        <taxon>Metazoa</taxon>
        <taxon>Spiralia</taxon>
        <taxon>Lophotrochozoa</taxon>
        <taxon>Mollusca</taxon>
        <taxon>Gastropoda</taxon>
        <taxon>Caenogastropoda</taxon>
        <taxon>Architaenioglossa</taxon>
        <taxon>Ampullarioidea</taxon>
        <taxon>Ampullariidae</taxon>
        <taxon>Pomacea</taxon>
    </lineage>
</organism>
<dbReference type="PANTHER" id="PTHR11161">
    <property type="entry name" value="O-ACYLTRANSFERASE"/>
    <property type="match status" value="1"/>
</dbReference>
<dbReference type="Pfam" id="PF01757">
    <property type="entry name" value="Acyl_transf_3"/>
    <property type="match status" value="1"/>
</dbReference>
<evidence type="ECO:0000313" key="4">
    <source>
        <dbReference type="Proteomes" id="UP000245119"/>
    </source>
</evidence>
<feature type="domain" description="Acyltransferase 3" evidence="2">
    <location>
        <begin position="3"/>
        <end position="338"/>
    </location>
</feature>
<feature type="transmembrane region" description="Helical" evidence="1">
    <location>
        <begin position="330"/>
        <end position="356"/>
    </location>
</feature>
<evidence type="ECO:0000313" key="3">
    <source>
        <dbReference type="EMBL" id="PVD37234.1"/>
    </source>
</evidence>
<dbReference type="GO" id="GO:0016747">
    <property type="term" value="F:acyltransferase activity, transferring groups other than amino-acyl groups"/>
    <property type="evidence" value="ECO:0007669"/>
    <property type="project" value="InterPro"/>
</dbReference>
<dbReference type="Proteomes" id="UP000245119">
    <property type="component" value="Linkage Group LG2"/>
</dbReference>
<evidence type="ECO:0000259" key="2">
    <source>
        <dbReference type="Pfam" id="PF01757"/>
    </source>
</evidence>
<protein>
    <recommendedName>
        <fullName evidence="2">Acyltransferase 3 domain-containing protein</fullName>
    </recommendedName>
</protein>
<name>A0A2T7PUX7_POMCA</name>
<dbReference type="EMBL" id="PZQS01000002">
    <property type="protein sequence ID" value="PVD37234.1"/>
    <property type="molecule type" value="Genomic_DNA"/>
</dbReference>
<keyword evidence="4" id="KW-1185">Reference proteome</keyword>